<dbReference type="AlphaFoldDB" id="A0A085M1B3"/>
<gene>
    <name evidence="11" type="ORF">M513_08050</name>
</gene>
<keyword evidence="8" id="KW-0539">Nucleus</keyword>
<sequence length="883" mass="99504">MHQSNKILNPQYGKVTAYDGTLVTHIPVHYFDESATFAQAQQQYNDRQQITEALNIVNGAPIVPAKCVSVQSESVGEMQSTGNQSLVIKGSQNGDTAYRCCVCGKFSSCLLPTEEGKPNSADKQNMKSYVCETCEPKLVCSQATKQFPCVISNNRFSEFSMSDGMSHVAPSEASSSGQVVEGLKTNNEKKLVCCNCDKQFSKAYDLRRHMRTHTGEKPYACSYCDRRFALRSTLKRHFGTHIAEKSYRCCVCFKGLSCSSTLKAHMRIHNNESYECPRCLHRFRKKSRFTAHLHGRPNCALKGKKRITTVAAESNDEKPKNPLADIPLLKETGRGLVPVWKGNTNRTNEADYWRRRFVCSFCQKRFLKLSHLVCHIRVHTKERPYICYFCKSSFATSSTLRDHMTSHSKKRNFRCNVCAKSFVLQRSLNRHMSTHSDEAPYVCPICYKRFKRREQCRLHVNVHSSTELPATTLTNDEDIVSTVTNGIVDQSGPSVEAPNGTNGQRVVDSSFVPNCYQNSIYGPTYVNGSYPMAENEGDCNGSHQYEEKNLSLRYGFVGQTANDRFNNEASLFNANFKSIDNATLNGVQLINGTELYLCYGCTMTFSHHVDLVKHLLDNDLSVEHCNLVLCSIRHYSCHLCIDFSPFGEYEDYANHMELFHALLFRRQCPFCFTNFTDGFELSRHIAQDHVFRTWLLLANGEEAPTPNMEEATTSGFLTPSTSLVIDENTENVEGQSEMIDDSISAILAAIQSSNGPAMLPAITNVSLPTVEYSNEQNGIMQTIPAGSGCQKGGESYGTHSEQLTIGRGSKDDQYYGNNCEVERVNVYLCSTCGKEFLRRDSLARHRKNHTNPRSNCCEFCQKLFGRKDTLLKHKRSKHAVQMR</sequence>
<feature type="domain" description="C2H2-type" evidence="10">
    <location>
        <begin position="413"/>
        <end position="440"/>
    </location>
</feature>
<dbReference type="PROSITE" id="PS50157">
    <property type="entry name" value="ZINC_FINGER_C2H2_2"/>
    <property type="match status" value="9"/>
</dbReference>
<evidence type="ECO:0000256" key="4">
    <source>
        <dbReference type="ARBA" id="ARBA00022771"/>
    </source>
</evidence>
<feature type="domain" description="C2H2-type" evidence="10">
    <location>
        <begin position="357"/>
        <end position="384"/>
    </location>
</feature>
<evidence type="ECO:0000256" key="2">
    <source>
        <dbReference type="ARBA" id="ARBA00022723"/>
    </source>
</evidence>
<organism evidence="11 12">
    <name type="scientific">Trichuris suis</name>
    <name type="common">pig whipworm</name>
    <dbReference type="NCBI Taxonomy" id="68888"/>
    <lineage>
        <taxon>Eukaryota</taxon>
        <taxon>Metazoa</taxon>
        <taxon>Ecdysozoa</taxon>
        <taxon>Nematoda</taxon>
        <taxon>Enoplea</taxon>
        <taxon>Dorylaimia</taxon>
        <taxon>Trichinellida</taxon>
        <taxon>Trichuridae</taxon>
        <taxon>Trichuris</taxon>
    </lineage>
</organism>
<dbReference type="FunFam" id="3.30.160.60:FF:000446">
    <property type="entry name" value="Zinc finger protein"/>
    <property type="match status" value="3"/>
</dbReference>
<dbReference type="Pfam" id="PF13912">
    <property type="entry name" value="zf-C2H2_6"/>
    <property type="match status" value="1"/>
</dbReference>
<comment type="subcellular location">
    <subcellularLocation>
        <location evidence="1">Nucleus</location>
    </subcellularLocation>
</comment>
<dbReference type="GO" id="GO:0000981">
    <property type="term" value="F:DNA-binding transcription factor activity, RNA polymerase II-specific"/>
    <property type="evidence" value="ECO:0007669"/>
    <property type="project" value="TreeGrafter"/>
</dbReference>
<proteinExistence type="predicted"/>
<dbReference type="GO" id="GO:0008270">
    <property type="term" value="F:zinc ion binding"/>
    <property type="evidence" value="ECO:0007669"/>
    <property type="project" value="UniProtKB-KW"/>
</dbReference>
<keyword evidence="4 9" id="KW-0863">Zinc-finger</keyword>
<dbReference type="PROSITE" id="PS00028">
    <property type="entry name" value="ZINC_FINGER_C2H2_1"/>
    <property type="match status" value="10"/>
</dbReference>
<dbReference type="Pfam" id="PF00096">
    <property type="entry name" value="zf-C2H2"/>
    <property type="match status" value="3"/>
</dbReference>
<protein>
    <recommendedName>
        <fullName evidence="10">C2H2-type domain-containing protein</fullName>
    </recommendedName>
</protein>
<dbReference type="InterPro" id="IPR013087">
    <property type="entry name" value="Znf_C2H2_type"/>
</dbReference>
<dbReference type="InterPro" id="IPR036236">
    <property type="entry name" value="Znf_C2H2_sf"/>
</dbReference>
<feature type="domain" description="C2H2-type" evidence="10">
    <location>
        <begin position="219"/>
        <end position="246"/>
    </location>
</feature>
<dbReference type="FunFam" id="3.30.160.60:FF:000130">
    <property type="entry name" value="Spalt-like transcription factor 4"/>
    <property type="match status" value="1"/>
</dbReference>
<evidence type="ECO:0000256" key="6">
    <source>
        <dbReference type="ARBA" id="ARBA00023015"/>
    </source>
</evidence>
<dbReference type="SMART" id="SM00355">
    <property type="entry name" value="ZnF_C2H2"/>
    <property type="match status" value="13"/>
</dbReference>
<evidence type="ECO:0000256" key="3">
    <source>
        <dbReference type="ARBA" id="ARBA00022737"/>
    </source>
</evidence>
<feature type="domain" description="C2H2-type" evidence="10">
    <location>
        <begin position="247"/>
        <end position="274"/>
    </location>
</feature>
<accession>A0A085M1B3</accession>
<evidence type="ECO:0000313" key="12">
    <source>
        <dbReference type="Proteomes" id="UP000030764"/>
    </source>
</evidence>
<dbReference type="Proteomes" id="UP000030764">
    <property type="component" value="Unassembled WGS sequence"/>
</dbReference>
<feature type="domain" description="C2H2-type" evidence="10">
    <location>
        <begin position="441"/>
        <end position="468"/>
    </location>
</feature>
<keyword evidence="12" id="KW-1185">Reference proteome</keyword>
<dbReference type="GO" id="GO:0005634">
    <property type="term" value="C:nucleus"/>
    <property type="evidence" value="ECO:0007669"/>
    <property type="project" value="UniProtKB-SubCell"/>
</dbReference>
<feature type="domain" description="C2H2-type" evidence="10">
    <location>
        <begin position="855"/>
        <end position="883"/>
    </location>
</feature>
<evidence type="ECO:0000313" key="11">
    <source>
        <dbReference type="EMBL" id="KFD51009.1"/>
    </source>
</evidence>
<name>A0A085M1B3_9BILA</name>
<dbReference type="OrthoDB" id="6077919at2759"/>
<dbReference type="PANTHER" id="PTHR24394">
    <property type="entry name" value="ZINC FINGER PROTEIN"/>
    <property type="match status" value="1"/>
</dbReference>
<keyword evidence="6" id="KW-0805">Transcription regulation</keyword>
<evidence type="ECO:0000259" key="10">
    <source>
        <dbReference type="PROSITE" id="PS50157"/>
    </source>
</evidence>
<evidence type="ECO:0000256" key="5">
    <source>
        <dbReference type="ARBA" id="ARBA00022833"/>
    </source>
</evidence>
<dbReference type="Gene3D" id="3.30.160.60">
    <property type="entry name" value="Classic Zinc Finger"/>
    <property type="match status" value="8"/>
</dbReference>
<evidence type="ECO:0000256" key="9">
    <source>
        <dbReference type="PROSITE-ProRule" id="PRU00042"/>
    </source>
</evidence>
<dbReference type="PANTHER" id="PTHR24394:SF29">
    <property type="entry name" value="MYONEURIN"/>
    <property type="match status" value="1"/>
</dbReference>
<dbReference type="SUPFAM" id="SSF57667">
    <property type="entry name" value="beta-beta-alpha zinc fingers"/>
    <property type="match status" value="5"/>
</dbReference>
<evidence type="ECO:0000256" key="7">
    <source>
        <dbReference type="ARBA" id="ARBA00023163"/>
    </source>
</evidence>
<dbReference type="GO" id="GO:0000122">
    <property type="term" value="P:negative regulation of transcription by RNA polymerase II"/>
    <property type="evidence" value="ECO:0007669"/>
    <property type="project" value="UniProtKB-ARBA"/>
</dbReference>
<reference evidence="11 12" key="1">
    <citation type="journal article" date="2014" name="Nat. Genet.">
        <title>Genome and transcriptome of the porcine whipworm Trichuris suis.</title>
        <authorList>
            <person name="Jex A.R."/>
            <person name="Nejsum P."/>
            <person name="Schwarz E.M."/>
            <person name="Hu L."/>
            <person name="Young N.D."/>
            <person name="Hall R.S."/>
            <person name="Korhonen P.K."/>
            <person name="Liao S."/>
            <person name="Thamsborg S."/>
            <person name="Xia J."/>
            <person name="Xu P."/>
            <person name="Wang S."/>
            <person name="Scheerlinck J.P."/>
            <person name="Hofmann A."/>
            <person name="Sternberg P.W."/>
            <person name="Wang J."/>
            <person name="Gasser R.B."/>
        </authorList>
    </citation>
    <scope>NUCLEOTIDE SEQUENCE [LARGE SCALE GENOMIC DNA]</scope>
    <source>
        <strain evidence="11">DCEP-RM93M</strain>
    </source>
</reference>
<evidence type="ECO:0000256" key="8">
    <source>
        <dbReference type="ARBA" id="ARBA00023242"/>
    </source>
</evidence>
<evidence type="ECO:0000256" key="1">
    <source>
        <dbReference type="ARBA" id="ARBA00004123"/>
    </source>
</evidence>
<feature type="domain" description="C2H2-type" evidence="10">
    <location>
        <begin position="827"/>
        <end position="854"/>
    </location>
</feature>
<keyword evidence="3" id="KW-0677">Repeat</keyword>
<dbReference type="EMBL" id="KL363244">
    <property type="protein sequence ID" value="KFD51009.1"/>
    <property type="molecule type" value="Genomic_DNA"/>
</dbReference>
<feature type="domain" description="C2H2-type" evidence="10">
    <location>
        <begin position="191"/>
        <end position="218"/>
    </location>
</feature>
<keyword evidence="2" id="KW-0479">Metal-binding</keyword>
<keyword evidence="7" id="KW-0804">Transcription</keyword>
<feature type="domain" description="C2H2-type" evidence="10">
    <location>
        <begin position="385"/>
        <end position="412"/>
    </location>
</feature>
<keyword evidence="5" id="KW-0862">Zinc</keyword>